<dbReference type="PANTHER" id="PTHR47953">
    <property type="entry name" value="OS08G0105600 PROTEIN"/>
    <property type="match status" value="1"/>
</dbReference>
<name>A0A371EAX1_MUCPR</name>
<dbReference type="GO" id="GO:0005506">
    <property type="term" value="F:iron ion binding"/>
    <property type="evidence" value="ECO:0007669"/>
    <property type="project" value="InterPro"/>
</dbReference>
<organism evidence="12 13">
    <name type="scientific">Mucuna pruriens</name>
    <name type="common">Velvet bean</name>
    <name type="synonym">Dolichos pruriens</name>
    <dbReference type="NCBI Taxonomy" id="157652"/>
    <lineage>
        <taxon>Eukaryota</taxon>
        <taxon>Viridiplantae</taxon>
        <taxon>Streptophyta</taxon>
        <taxon>Embryophyta</taxon>
        <taxon>Tracheophyta</taxon>
        <taxon>Spermatophyta</taxon>
        <taxon>Magnoliopsida</taxon>
        <taxon>eudicotyledons</taxon>
        <taxon>Gunneridae</taxon>
        <taxon>Pentapetalae</taxon>
        <taxon>rosids</taxon>
        <taxon>fabids</taxon>
        <taxon>Fabales</taxon>
        <taxon>Fabaceae</taxon>
        <taxon>Papilionoideae</taxon>
        <taxon>50 kb inversion clade</taxon>
        <taxon>NPAAA clade</taxon>
        <taxon>indigoferoid/millettioid clade</taxon>
        <taxon>Phaseoleae</taxon>
        <taxon>Mucuna</taxon>
    </lineage>
</organism>
<dbReference type="PRINTS" id="PR00463">
    <property type="entry name" value="EP450I"/>
</dbReference>
<evidence type="ECO:0000256" key="3">
    <source>
        <dbReference type="ARBA" id="ARBA00022617"/>
    </source>
</evidence>
<keyword evidence="7 9" id="KW-0503">Monooxygenase</keyword>
<keyword evidence="6 8" id="KW-0408">Iron</keyword>
<evidence type="ECO:0000256" key="5">
    <source>
        <dbReference type="ARBA" id="ARBA00023002"/>
    </source>
</evidence>
<dbReference type="Proteomes" id="UP000257109">
    <property type="component" value="Unassembled WGS sequence"/>
</dbReference>
<keyword evidence="13" id="KW-1185">Reference proteome</keyword>
<keyword evidence="5 9" id="KW-0560">Oxidoreductase</keyword>
<gene>
    <name evidence="12" type="primary">CYP71D8</name>
    <name evidence="12" type="ORF">CR513_58456</name>
</gene>
<evidence type="ECO:0000256" key="7">
    <source>
        <dbReference type="ARBA" id="ARBA00023033"/>
    </source>
</evidence>
<dbReference type="InterPro" id="IPR052306">
    <property type="entry name" value="CYP450_71D"/>
</dbReference>
<dbReference type="EMBL" id="QJKJ01015059">
    <property type="protein sequence ID" value="RDX63149.1"/>
    <property type="molecule type" value="Genomic_DNA"/>
</dbReference>
<keyword evidence="11" id="KW-0732">Signal</keyword>
<dbReference type="GO" id="GO:0020037">
    <property type="term" value="F:heme binding"/>
    <property type="evidence" value="ECO:0007669"/>
    <property type="project" value="InterPro"/>
</dbReference>
<dbReference type="GO" id="GO:0004497">
    <property type="term" value="F:monooxygenase activity"/>
    <property type="evidence" value="ECO:0007669"/>
    <property type="project" value="UniProtKB-KW"/>
</dbReference>
<feature type="chain" id="PRO_5016604376" evidence="11">
    <location>
        <begin position="23"/>
        <end position="510"/>
    </location>
</feature>
<comment type="similarity">
    <text evidence="2 9">Belongs to the cytochrome P450 family.</text>
</comment>
<dbReference type="PANTHER" id="PTHR47953:SF16">
    <property type="entry name" value="CYTOCHROME P450 71D8"/>
    <property type="match status" value="1"/>
</dbReference>
<keyword evidence="4 8" id="KW-0479">Metal-binding</keyword>
<feature type="non-terminal residue" evidence="12">
    <location>
        <position position="1"/>
    </location>
</feature>
<dbReference type="InterPro" id="IPR036396">
    <property type="entry name" value="Cyt_P450_sf"/>
</dbReference>
<feature type="signal peptide" evidence="11">
    <location>
        <begin position="1"/>
        <end position="22"/>
    </location>
</feature>
<dbReference type="Pfam" id="PF00067">
    <property type="entry name" value="p450"/>
    <property type="match status" value="1"/>
</dbReference>
<dbReference type="InterPro" id="IPR001128">
    <property type="entry name" value="Cyt_P450"/>
</dbReference>
<dbReference type="AlphaFoldDB" id="A0A371EAX1"/>
<dbReference type="PRINTS" id="PR00385">
    <property type="entry name" value="P450"/>
</dbReference>
<reference evidence="12" key="1">
    <citation type="submission" date="2018-05" db="EMBL/GenBank/DDBJ databases">
        <title>Draft genome of Mucuna pruriens seed.</title>
        <authorList>
            <person name="Nnadi N.E."/>
            <person name="Vos R."/>
            <person name="Hasami M.H."/>
            <person name="Devisetty U.K."/>
            <person name="Aguiy J.C."/>
        </authorList>
    </citation>
    <scope>NUCLEOTIDE SEQUENCE [LARGE SCALE GENOMIC DNA]</scope>
    <source>
        <strain evidence="12">JCA_2017</strain>
    </source>
</reference>
<evidence type="ECO:0000313" key="13">
    <source>
        <dbReference type="Proteomes" id="UP000257109"/>
    </source>
</evidence>
<evidence type="ECO:0000256" key="10">
    <source>
        <dbReference type="SAM" id="Coils"/>
    </source>
</evidence>
<dbReference type="PROSITE" id="PS00086">
    <property type="entry name" value="CYTOCHROME_P450"/>
    <property type="match status" value="1"/>
</dbReference>
<dbReference type="FunFam" id="1.10.630.10:FF:000008">
    <property type="entry name" value="Cytochrome P450 71D8"/>
    <property type="match status" value="1"/>
</dbReference>
<evidence type="ECO:0000256" key="4">
    <source>
        <dbReference type="ARBA" id="ARBA00022723"/>
    </source>
</evidence>
<dbReference type="GO" id="GO:0016705">
    <property type="term" value="F:oxidoreductase activity, acting on paired donors, with incorporation or reduction of molecular oxygen"/>
    <property type="evidence" value="ECO:0007669"/>
    <property type="project" value="InterPro"/>
</dbReference>
<evidence type="ECO:0000256" key="1">
    <source>
        <dbReference type="ARBA" id="ARBA00001971"/>
    </source>
</evidence>
<proteinExistence type="inferred from homology"/>
<evidence type="ECO:0000313" key="12">
    <source>
        <dbReference type="EMBL" id="RDX63149.1"/>
    </source>
</evidence>
<evidence type="ECO:0000256" key="11">
    <source>
        <dbReference type="SAM" id="SignalP"/>
    </source>
</evidence>
<evidence type="ECO:0000256" key="9">
    <source>
        <dbReference type="RuleBase" id="RU000461"/>
    </source>
</evidence>
<keyword evidence="3 8" id="KW-0349">Heme</keyword>
<sequence length="510" mass="57362">MEFQPSTLVITLFLLLLVWVYKEKIKARSSVVHKLPPGPWKLPLIGNLHQLAGAGTLPHHTLQNLAHKYGPLMHLQLGEISALVVSSPDMAKEIMKTHDVNFVQRPELLCPKILSYGSTDIAFAPYGDYWRQMRKICTLELLSAKRVHCFSSIREDEVAKLIQSIQVSACAGSQVNVSKSVFSLVSTFVSREAFGKKSDYEDQLLALLKKGVELSGGFDLADLFPSMKLIHLITRMKAKLENMNKELDKILENIINEHQSNHGKGEAQENLLDVLLRVQQSGTLEIPVTINNIKAVLWDIFGAGTDSSSTTIEWAMSELLKNPRVMKKAQAEIREAFRGKKTIGEVDVCELSYLKLVIKETLRLHPPAPLLLPRECREPCKIGGYEIPIKTKVIVNAWALGRDPKHWNDAEKFIPERFDGTNFDYKGNNFEYIPFGAGRRICPGILLGLANIELPLAALLYHFDWELPNGIKPEELDMTETFGAAVGRKNNLYLIPTLYDYSLHHHVIAN</sequence>
<feature type="binding site" description="axial binding residue" evidence="8">
    <location>
        <position position="442"/>
    </location>
    <ligand>
        <name>heme</name>
        <dbReference type="ChEBI" id="CHEBI:30413"/>
    </ligand>
    <ligandPart>
        <name>Fe</name>
        <dbReference type="ChEBI" id="CHEBI:18248"/>
    </ligandPart>
</feature>
<dbReference type="Gene3D" id="1.10.630.10">
    <property type="entry name" value="Cytochrome P450"/>
    <property type="match status" value="1"/>
</dbReference>
<evidence type="ECO:0000256" key="2">
    <source>
        <dbReference type="ARBA" id="ARBA00010617"/>
    </source>
</evidence>
<comment type="cofactor">
    <cofactor evidence="1 8">
        <name>heme</name>
        <dbReference type="ChEBI" id="CHEBI:30413"/>
    </cofactor>
</comment>
<dbReference type="SUPFAM" id="SSF48264">
    <property type="entry name" value="Cytochrome P450"/>
    <property type="match status" value="1"/>
</dbReference>
<evidence type="ECO:0000256" key="6">
    <source>
        <dbReference type="ARBA" id="ARBA00023004"/>
    </source>
</evidence>
<accession>A0A371EAX1</accession>
<protein>
    <submittedName>
        <fullName evidence="12">Cytochrome P450 71D8</fullName>
    </submittedName>
</protein>
<feature type="coiled-coil region" evidence="10">
    <location>
        <begin position="233"/>
        <end position="260"/>
    </location>
</feature>
<dbReference type="InterPro" id="IPR017972">
    <property type="entry name" value="Cyt_P450_CS"/>
</dbReference>
<dbReference type="OrthoDB" id="2789670at2759"/>
<dbReference type="STRING" id="157652.A0A371EAX1"/>
<comment type="caution">
    <text evidence="12">The sequence shown here is derived from an EMBL/GenBank/DDBJ whole genome shotgun (WGS) entry which is preliminary data.</text>
</comment>
<dbReference type="InterPro" id="IPR002401">
    <property type="entry name" value="Cyt_P450_E_grp-I"/>
</dbReference>
<keyword evidence="10" id="KW-0175">Coiled coil</keyword>
<evidence type="ECO:0000256" key="8">
    <source>
        <dbReference type="PIRSR" id="PIRSR602401-1"/>
    </source>
</evidence>
<dbReference type="CDD" id="cd11072">
    <property type="entry name" value="CYP71-like"/>
    <property type="match status" value="1"/>
</dbReference>